<dbReference type="PANTHER" id="PTHR46909">
    <property type="entry name" value="39S RIBOSOMAL PROTEIN L36, MITOCHONDRIAL"/>
    <property type="match status" value="1"/>
</dbReference>
<keyword evidence="3" id="KW-0809">Transit peptide</keyword>
<keyword evidence="4 7" id="KW-0689">Ribosomal protein</keyword>
<evidence type="ECO:0000256" key="4">
    <source>
        <dbReference type="ARBA" id="ARBA00022980"/>
    </source>
</evidence>
<dbReference type="HAMAP" id="MF_00251">
    <property type="entry name" value="Ribosomal_bL36"/>
    <property type="match status" value="1"/>
</dbReference>
<name>A0AAV3ABS1_PYXAD</name>
<evidence type="ECO:0000256" key="7">
    <source>
        <dbReference type="RuleBase" id="RU000570"/>
    </source>
</evidence>
<comment type="caution">
    <text evidence="9">The sequence shown here is derived from an EMBL/GenBank/DDBJ whole genome shotgun (WGS) entry which is preliminary data.</text>
</comment>
<proteinExistence type="inferred from homology"/>
<dbReference type="Pfam" id="PF00444">
    <property type="entry name" value="Ribosomal_L36"/>
    <property type="match status" value="1"/>
</dbReference>
<evidence type="ECO:0000256" key="3">
    <source>
        <dbReference type="ARBA" id="ARBA00022946"/>
    </source>
</evidence>
<dbReference type="GO" id="GO:0003735">
    <property type="term" value="F:structural constituent of ribosome"/>
    <property type="evidence" value="ECO:0007669"/>
    <property type="project" value="InterPro"/>
</dbReference>
<dbReference type="InterPro" id="IPR052143">
    <property type="entry name" value="Mitoribosomal_bL36m"/>
</dbReference>
<dbReference type="NCBIfam" id="TIGR01022">
    <property type="entry name" value="rpmJ_bact"/>
    <property type="match status" value="1"/>
</dbReference>
<protein>
    <recommendedName>
        <fullName evidence="7">Ribosomal protein</fullName>
    </recommendedName>
</protein>
<evidence type="ECO:0000256" key="2">
    <source>
        <dbReference type="ARBA" id="ARBA00007645"/>
    </source>
</evidence>
<dbReference type="PROSITE" id="PS00828">
    <property type="entry name" value="RIBOSOMAL_L36"/>
    <property type="match status" value="1"/>
</dbReference>
<evidence type="ECO:0000313" key="9">
    <source>
        <dbReference type="EMBL" id="DBA24694.1"/>
    </source>
</evidence>
<keyword evidence="10" id="KW-1185">Reference proteome</keyword>
<organism evidence="9 10">
    <name type="scientific">Pyxicephalus adspersus</name>
    <name type="common">African bullfrog</name>
    <dbReference type="NCBI Taxonomy" id="30357"/>
    <lineage>
        <taxon>Eukaryota</taxon>
        <taxon>Metazoa</taxon>
        <taxon>Chordata</taxon>
        <taxon>Craniata</taxon>
        <taxon>Vertebrata</taxon>
        <taxon>Euteleostomi</taxon>
        <taxon>Amphibia</taxon>
        <taxon>Batrachia</taxon>
        <taxon>Anura</taxon>
        <taxon>Neobatrachia</taxon>
        <taxon>Ranoidea</taxon>
        <taxon>Pyxicephalidae</taxon>
        <taxon>Pyxicephalinae</taxon>
        <taxon>Pyxicephalus</taxon>
    </lineage>
</organism>
<keyword evidence="8" id="KW-0732">Signal</keyword>
<dbReference type="PANTHER" id="PTHR46909:SF1">
    <property type="entry name" value="LARGE RIBOSOMAL SUBUNIT PROTEIN BL36M"/>
    <property type="match status" value="1"/>
</dbReference>
<keyword evidence="6 7" id="KW-0687">Ribonucleoprotein</keyword>
<reference evidence="9" key="1">
    <citation type="thesis" date="2020" institute="ProQuest LLC" country="789 East Eisenhower Parkway, Ann Arbor, MI, USA">
        <title>Comparative Genomics and Chromosome Evolution.</title>
        <authorList>
            <person name="Mudd A.B."/>
        </authorList>
    </citation>
    <scope>NUCLEOTIDE SEQUENCE</scope>
    <source>
        <strain evidence="9">1538</strain>
        <tissue evidence="9">Blood</tissue>
    </source>
</reference>
<dbReference type="GO" id="GO:0005762">
    <property type="term" value="C:mitochondrial large ribosomal subunit"/>
    <property type="evidence" value="ECO:0007669"/>
    <property type="project" value="TreeGrafter"/>
</dbReference>
<feature type="signal peptide" evidence="8">
    <location>
        <begin position="1"/>
        <end position="16"/>
    </location>
</feature>
<dbReference type="InterPro" id="IPR035977">
    <property type="entry name" value="Ribosomal_bL36_sp"/>
</dbReference>
<dbReference type="InterPro" id="IPR000473">
    <property type="entry name" value="Ribosomal_bL36"/>
</dbReference>
<evidence type="ECO:0000313" key="10">
    <source>
        <dbReference type="Proteomes" id="UP001181693"/>
    </source>
</evidence>
<evidence type="ECO:0000256" key="5">
    <source>
        <dbReference type="ARBA" id="ARBA00023128"/>
    </source>
</evidence>
<evidence type="ECO:0000256" key="6">
    <source>
        <dbReference type="ARBA" id="ARBA00023274"/>
    </source>
</evidence>
<dbReference type="EMBL" id="DYDO01000005">
    <property type="protein sequence ID" value="DBA24694.1"/>
    <property type="molecule type" value="Genomic_DNA"/>
</dbReference>
<evidence type="ECO:0000256" key="1">
    <source>
        <dbReference type="ARBA" id="ARBA00004173"/>
    </source>
</evidence>
<dbReference type="EMBL" id="DYDO01000005">
    <property type="protein sequence ID" value="DBA24693.1"/>
    <property type="molecule type" value="Genomic_DNA"/>
</dbReference>
<dbReference type="AlphaFoldDB" id="A0AAV3ABS1"/>
<comment type="similarity">
    <text evidence="2 7">Belongs to the bacterial ribosomal protein bL36 family.</text>
</comment>
<dbReference type="GO" id="GO:0006412">
    <property type="term" value="P:translation"/>
    <property type="evidence" value="ECO:0007669"/>
    <property type="project" value="InterPro"/>
</dbReference>
<keyword evidence="5" id="KW-0496">Mitochondrion</keyword>
<accession>A0AAV3ABS1</accession>
<gene>
    <name evidence="9" type="ORF">GDO54_012317</name>
</gene>
<evidence type="ECO:0000256" key="8">
    <source>
        <dbReference type="SAM" id="SignalP"/>
    </source>
</evidence>
<dbReference type="SUPFAM" id="SSF57840">
    <property type="entry name" value="Ribosomal protein L36"/>
    <property type="match status" value="1"/>
</dbReference>
<dbReference type="Proteomes" id="UP001181693">
    <property type="component" value="Unassembled WGS sequence"/>
</dbReference>
<sequence length="105" mass="12312">MTMASLLLRRALFSLSKPLSFVSHNVVHYSTSFNGFMQYTVSKNFQCFRNSNFLTSSHLLPLQQTSGLKTKTTLKKRCKDCFFVKRRGRLYIYCKRHGKHKQRQG</sequence>
<feature type="chain" id="PRO_5044714400" description="Ribosomal protein" evidence="8">
    <location>
        <begin position="17"/>
        <end position="105"/>
    </location>
</feature>
<comment type="subcellular location">
    <subcellularLocation>
        <location evidence="1">Mitochondrion</location>
    </subcellularLocation>
</comment>